<evidence type="ECO:0000313" key="6">
    <source>
        <dbReference type="Proteomes" id="UP000515908"/>
    </source>
</evidence>
<dbReference type="Pfam" id="PF01369">
    <property type="entry name" value="Sec7"/>
    <property type="match status" value="1"/>
</dbReference>
<dbReference type="PROSITE" id="PS50190">
    <property type="entry name" value="SEC7"/>
    <property type="match status" value="1"/>
</dbReference>
<dbReference type="InterPro" id="IPR000904">
    <property type="entry name" value="Sec7_dom"/>
</dbReference>
<organism evidence="5 6">
    <name type="scientific">Angomonas deanei</name>
    <dbReference type="NCBI Taxonomy" id="59799"/>
    <lineage>
        <taxon>Eukaryota</taxon>
        <taxon>Discoba</taxon>
        <taxon>Euglenozoa</taxon>
        <taxon>Kinetoplastea</taxon>
        <taxon>Metakinetoplastina</taxon>
        <taxon>Trypanosomatida</taxon>
        <taxon>Trypanosomatidae</taxon>
        <taxon>Strigomonadinae</taxon>
        <taxon>Angomonas</taxon>
    </lineage>
</organism>
<keyword evidence="6" id="KW-1185">Reference proteome</keyword>
<dbReference type="PANTHER" id="PTHR10663:SF375">
    <property type="entry name" value="LD29171P"/>
    <property type="match status" value="1"/>
</dbReference>
<dbReference type="SMART" id="SM00222">
    <property type="entry name" value="Sec7"/>
    <property type="match status" value="1"/>
</dbReference>
<feature type="compositionally biased region" description="Basic and acidic residues" evidence="3">
    <location>
        <begin position="323"/>
        <end position="333"/>
    </location>
</feature>
<dbReference type="InterPro" id="IPR023394">
    <property type="entry name" value="Sec7_C_sf"/>
</dbReference>
<dbReference type="VEuPathDB" id="TriTrypDB:ADEAN_000240600"/>
<dbReference type="EMBL" id="LR877148">
    <property type="protein sequence ID" value="CAD2214953.1"/>
    <property type="molecule type" value="Genomic_DNA"/>
</dbReference>
<feature type="compositionally biased region" description="Polar residues" evidence="3">
    <location>
        <begin position="337"/>
        <end position="349"/>
    </location>
</feature>
<reference evidence="5 6" key="1">
    <citation type="submission" date="2020-08" db="EMBL/GenBank/DDBJ databases">
        <authorList>
            <person name="Newling K."/>
            <person name="Davey J."/>
            <person name="Forrester S."/>
        </authorList>
    </citation>
    <scope>NUCLEOTIDE SEQUENCE [LARGE SCALE GENOMIC DNA]</scope>
    <source>
        <strain evidence="6">Crithidia deanei Carvalho (ATCC PRA-265)</strain>
    </source>
</reference>
<dbReference type="Gene3D" id="1.10.1000.11">
    <property type="entry name" value="Arf Nucleotide-binding Site Opener,domain 2"/>
    <property type="match status" value="1"/>
</dbReference>
<dbReference type="CDD" id="cd00171">
    <property type="entry name" value="Sec7"/>
    <property type="match status" value="1"/>
</dbReference>
<dbReference type="InterPro" id="IPR015403">
    <property type="entry name" value="Mon2/Sec7/BIG1-like_HDS"/>
</dbReference>
<dbReference type="GO" id="GO:0005085">
    <property type="term" value="F:guanyl-nucleotide exchange factor activity"/>
    <property type="evidence" value="ECO:0007669"/>
    <property type="project" value="InterPro"/>
</dbReference>
<dbReference type="Gene3D" id="1.10.220.20">
    <property type="match status" value="1"/>
</dbReference>
<evidence type="ECO:0000256" key="3">
    <source>
        <dbReference type="SAM" id="MobiDB-lite"/>
    </source>
</evidence>
<evidence type="ECO:0000256" key="1">
    <source>
        <dbReference type="ARBA" id="ARBA00004496"/>
    </source>
</evidence>
<dbReference type="OrthoDB" id="278572at2759"/>
<dbReference type="AlphaFoldDB" id="A0A7G2C891"/>
<feature type="region of interest" description="Disordered" evidence="3">
    <location>
        <begin position="319"/>
        <end position="349"/>
    </location>
</feature>
<sequence>MQAPLLSSSDVPLPSDAHSFLNAYEAAVKDVMNVASASYPTLVSCFQVILYIIVNGGPPLRNSLTVLECIRTSVIPTCIKSSVSDDFDVFKLSLNILLVCCNRFGEMLLNETYTVFRHVYFRVLESKITSQDQKALVIDSLRKFIEEPQNLIGLFLNYDCNTHSASIYEEMIHYLGSIARPPQLKSLGRLNLDLDSVVSKRMECSFGVELRRKAVLTLLLIAESNIQWIERFDLGSSDVLSELNTAAHLLEEDAAETGNDTNEVNHTEGTSVVNQTEMIIHARRYKDAFKKFTTLFNTKNTPKAAVEYFIGCPILHASSTNESKNDEPSEEAPKSPTADSTGTQVKNQDGASCEAVEVASFLKENEDYLDKMALGEYFAKSFSNTTSRLVFQEWINLHDFKDMTLDEALRLFLGGFKLLGEAQVVDRTMELFAAHYCSQNPSVFTQADTAFILSFSICMLNTDAHSPHVKNKMTLEGFIKNNRGIDEGKDVDPNVLKGIYERITQNEIVLRPSPKCSNQTQSNSLTDKGSEKKKTRAGILESIPILKHLSPIATAITDKVLLPMDSANIFGISQKRRQELYQDELKEALREVMGALASQGSVTAPDMFQTATSIENALPMWEISVDLVANLYLAAVCEFMEAAESYDTSSVLPNTTPNAVDSTDCYLKINDNQEYFDALMMGLTNIIRVCCSFGNSMQTELLLESSYELTNISQVVSVSNPQKPVVTVVGPLSMVRIELLSRYVDLYAAFGSFFSSRMWQAAYSSVSFLDVLANGIDGLWRRQDKHLLFSKQNANTVKADPSLYTDMFFGNLTLVPPSIENNSWKNRYQILSSIRVARSKTQSVDYWVEKLFDATCYPSSAQLQMSNALSLVCGRELQHGRTFSLTKLFDFVTICAPISTRLQWRDLWMNVMPVFISAGNMKASVCNPTLDGLRLIALSYLTREELVNYSFQKEVLRPFGEIFMANSSAGARKKIIDIVAELVDLRAAYLASGWHVVFSCLSRAAGFPEVVEQAWSVCLHIVKRHIEHVKEYFNDLVFCFASFAGCEVEEIALCSLSFSVACGHWLQYGLDPVPSDVTTPQDVLRWATRMKSADIELSTMAHLDKKYPRVSLAQEPLSGTNLLQPPSDFTTKTVYQLWLSLFECMVPVIVTHKMVRVRAHAISAMLNLLSFYGCLFEEEVQASIVLGVLKRLATTLIKETPTEDTKEEYDRTDYKLLVLLMTKGMFTASNDCPSMARLTSTALRSIIENIQVYQRRD</sequence>
<feature type="domain" description="SEC7" evidence="4">
    <location>
        <begin position="278"/>
        <end position="506"/>
    </location>
</feature>
<gene>
    <name evidence="5" type="ORF">ADEAN_000240600</name>
</gene>
<dbReference type="FunFam" id="1.10.1000.11:FF:000002">
    <property type="entry name" value="Cytohesin 1"/>
    <property type="match status" value="1"/>
</dbReference>
<dbReference type="Proteomes" id="UP000515908">
    <property type="component" value="Chromosome 04"/>
</dbReference>
<dbReference type="InterPro" id="IPR035999">
    <property type="entry name" value="Sec7_dom_sf"/>
</dbReference>
<dbReference type="PANTHER" id="PTHR10663">
    <property type="entry name" value="GUANYL-NUCLEOTIDE EXCHANGE FACTOR"/>
    <property type="match status" value="1"/>
</dbReference>
<dbReference type="GO" id="GO:0032012">
    <property type="term" value="P:regulation of ARF protein signal transduction"/>
    <property type="evidence" value="ECO:0007669"/>
    <property type="project" value="InterPro"/>
</dbReference>
<feature type="region of interest" description="Disordered" evidence="3">
    <location>
        <begin position="513"/>
        <end position="533"/>
    </location>
</feature>
<dbReference type="InterPro" id="IPR032691">
    <property type="entry name" value="Mon2/Sec7/BIG1-like_HUS"/>
</dbReference>
<protein>
    <recommendedName>
        <fullName evidence="4">SEC7 domain-containing protein</fullName>
    </recommendedName>
</protein>
<dbReference type="SUPFAM" id="SSF48425">
    <property type="entry name" value="Sec7 domain"/>
    <property type="match status" value="1"/>
</dbReference>
<name>A0A7G2C891_9TRYP</name>
<accession>A0A7G2C891</accession>
<evidence type="ECO:0000313" key="5">
    <source>
        <dbReference type="EMBL" id="CAD2214953.1"/>
    </source>
</evidence>
<evidence type="ECO:0000259" key="4">
    <source>
        <dbReference type="PROSITE" id="PS50190"/>
    </source>
</evidence>
<dbReference type="Pfam" id="PF12783">
    <property type="entry name" value="Sec7-like_HUS"/>
    <property type="match status" value="1"/>
</dbReference>
<keyword evidence="2" id="KW-0963">Cytoplasm</keyword>
<proteinExistence type="predicted"/>
<dbReference type="GO" id="GO:0005737">
    <property type="term" value="C:cytoplasm"/>
    <property type="evidence" value="ECO:0007669"/>
    <property type="project" value="UniProtKB-SubCell"/>
</dbReference>
<feature type="compositionally biased region" description="Polar residues" evidence="3">
    <location>
        <begin position="515"/>
        <end position="527"/>
    </location>
</feature>
<comment type="subcellular location">
    <subcellularLocation>
        <location evidence="1">Cytoplasm</location>
    </subcellularLocation>
</comment>
<dbReference type="Pfam" id="PF09324">
    <property type="entry name" value="Sec7-like_HDS"/>
    <property type="match status" value="1"/>
</dbReference>
<evidence type="ECO:0000256" key="2">
    <source>
        <dbReference type="ARBA" id="ARBA00022490"/>
    </source>
</evidence>